<comment type="caution">
    <text evidence="2">The sequence shown here is derived from an EMBL/GenBank/DDBJ whole genome shotgun (WGS) entry which is preliminary data.</text>
</comment>
<dbReference type="EMBL" id="VSSQ01000894">
    <property type="protein sequence ID" value="MPM02753.1"/>
    <property type="molecule type" value="Genomic_DNA"/>
</dbReference>
<protein>
    <submittedName>
        <fullName evidence="2">Niacin transporter NiaX</fullName>
    </submittedName>
</protein>
<feature type="transmembrane region" description="Helical" evidence="1">
    <location>
        <begin position="45"/>
        <end position="69"/>
    </location>
</feature>
<keyword evidence="1" id="KW-0472">Membrane</keyword>
<keyword evidence="1" id="KW-1133">Transmembrane helix</keyword>
<feature type="transmembrane region" description="Helical" evidence="1">
    <location>
        <begin position="6"/>
        <end position="25"/>
    </location>
</feature>
<feature type="transmembrane region" description="Helical" evidence="1">
    <location>
        <begin position="106"/>
        <end position="131"/>
    </location>
</feature>
<feature type="transmembrane region" description="Helical" evidence="1">
    <location>
        <begin position="75"/>
        <end position="94"/>
    </location>
</feature>
<reference evidence="2" key="1">
    <citation type="submission" date="2019-08" db="EMBL/GenBank/DDBJ databases">
        <authorList>
            <person name="Kucharzyk K."/>
            <person name="Murdoch R.W."/>
            <person name="Higgins S."/>
            <person name="Loffler F."/>
        </authorList>
    </citation>
    <scope>NUCLEOTIDE SEQUENCE</scope>
</reference>
<dbReference type="Gene3D" id="1.10.1760.20">
    <property type="match status" value="1"/>
</dbReference>
<name>A0A644WK12_9ZZZZ</name>
<evidence type="ECO:0000256" key="1">
    <source>
        <dbReference type="SAM" id="Phobius"/>
    </source>
</evidence>
<keyword evidence="1" id="KW-0812">Transmembrane</keyword>
<accession>A0A644WK12</accession>
<organism evidence="2">
    <name type="scientific">bioreactor metagenome</name>
    <dbReference type="NCBI Taxonomy" id="1076179"/>
    <lineage>
        <taxon>unclassified sequences</taxon>
        <taxon>metagenomes</taxon>
        <taxon>ecological metagenomes</taxon>
    </lineage>
</organism>
<sequence>MNRNQNVYRMVMGALLCAVGILIPMTFPKISIPPMSFTLASHVPIFLAAFLSPVIALAVVAGTTFGFFMVLPLPIVLRAASHVVWALVAALWIKKQPDTLYHTAKSILFCVVISLIHAVCEVLVLIPLYFGGSLSAAVYQSGFFKYIVLLVGLGTFVHSSIDYTIAILVWRPLRHVNGISSIASAK</sequence>
<gene>
    <name evidence="2" type="primary">niaX_2</name>
    <name evidence="2" type="ORF">SDC9_49008</name>
</gene>
<proteinExistence type="predicted"/>
<dbReference type="AlphaFoldDB" id="A0A644WK12"/>
<evidence type="ECO:0000313" key="2">
    <source>
        <dbReference type="EMBL" id="MPM02753.1"/>
    </source>
</evidence>
<feature type="transmembrane region" description="Helical" evidence="1">
    <location>
        <begin position="143"/>
        <end position="170"/>
    </location>
</feature>